<feature type="domain" description="Carboxylesterase type B" evidence="1">
    <location>
        <begin position="38"/>
        <end position="292"/>
    </location>
</feature>
<dbReference type="EMBL" id="SKBQ01000035">
    <property type="protein sequence ID" value="TPX13341.1"/>
    <property type="molecule type" value="Genomic_DNA"/>
</dbReference>
<evidence type="ECO:0000313" key="3">
    <source>
        <dbReference type="Proteomes" id="UP000319257"/>
    </source>
</evidence>
<dbReference type="InterPro" id="IPR029058">
    <property type="entry name" value="AB_hydrolase_fold"/>
</dbReference>
<dbReference type="GeneID" id="41973761"/>
<dbReference type="OrthoDB" id="3200163at2759"/>
<dbReference type="InParanoid" id="A0A507B8E9"/>
<dbReference type="Gene3D" id="3.40.50.1820">
    <property type="entry name" value="alpha/beta hydrolase"/>
    <property type="match status" value="1"/>
</dbReference>
<keyword evidence="3" id="KW-1185">Reference proteome</keyword>
<dbReference type="AlphaFoldDB" id="A0A507B8E9"/>
<dbReference type="InterPro" id="IPR002018">
    <property type="entry name" value="CarbesteraseB"/>
</dbReference>
<name>A0A507B8E9_9PEZI</name>
<evidence type="ECO:0000313" key="2">
    <source>
        <dbReference type="EMBL" id="TPX13341.1"/>
    </source>
</evidence>
<sequence length="520" mass="57474">MAADRLNALASHLRPSAPADCECTTKRHPTLNTSLQGVTSVRQGVRIDQFRDIKYGDIPARFREAKLHEHTAAEVDCTKFGPVCPQSYTSAAILLRIPEELDDALEPKDEFECLNLVVTAPAGLTQGQRVPVFVWIHGGSQVMTFGSMAGRVCDPHRMVADSVKLGKPIIVVALNYRLNIFGFGNGDTTNLALKDQALAVEWVRKHIAGFGGDPENITMAGESAGAVYTHAHAVVGTPVKRVILQSGSLFLSPPMSMKARDAMLNKISEKLRAAKGGHSLQDAPAESLLHQMQEMGISSMSLQAADGLDNWQKKRETPQALMVGDCEFDAAIWRNGIEATSGTEISNCFDRITAPAEIKSAYGIYPARPTSCKYGALDFINDRCFAMPAQDIWARWRKDGRAAYQYIIDQPNPWQPSSRSHHAVDLVLLFGGYDLSFDLGSEAVGAEMRRRWILFINGEEPWAPDRRMAFGPVGRSEEIDDREYGMRRRTRHFELLRKANQKEVVSAFARLAMGKLSSEN</sequence>
<dbReference type="Proteomes" id="UP000319257">
    <property type="component" value="Unassembled WGS sequence"/>
</dbReference>
<gene>
    <name evidence="2" type="ORF">E0L32_006314</name>
</gene>
<dbReference type="PANTHER" id="PTHR43142">
    <property type="entry name" value="CARBOXYLIC ESTER HYDROLASE"/>
    <property type="match status" value="1"/>
</dbReference>
<dbReference type="RefSeq" id="XP_030995052.1">
    <property type="nucleotide sequence ID" value="XM_031140933.1"/>
</dbReference>
<dbReference type="PANTHER" id="PTHR43142:SF5">
    <property type="entry name" value="CARBOXYLIC ESTER HYDROLASE"/>
    <property type="match status" value="1"/>
</dbReference>
<dbReference type="STRING" id="1093900.A0A507B8E9"/>
<evidence type="ECO:0000259" key="1">
    <source>
        <dbReference type="Pfam" id="PF00135"/>
    </source>
</evidence>
<proteinExistence type="predicted"/>
<comment type="caution">
    <text evidence="2">The sequence shown here is derived from an EMBL/GenBank/DDBJ whole genome shotgun (WGS) entry which is preliminary data.</text>
</comment>
<protein>
    <recommendedName>
        <fullName evidence="1">Carboxylesterase type B domain-containing protein</fullName>
    </recommendedName>
</protein>
<dbReference type="Pfam" id="PF00135">
    <property type="entry name" value="COesterase"/>
    <property type="match status" value="1"/>
</dbReference>
<reference evidence="2 3" key="1">
    <citation type="submission" date="2019-06" db="EMBL/GenBank/DDBJ databases">
        <title>Draft genome sequence of the filamentous fungus Phialemoniopsis curvata isolated from diesel fuel.</title>
        <authorList>
            <person name="Varaljay V.A."/>
            <person name="Lyon W.J."/>
            <person name="Crouch A.L."/>
            <person name="Drake C.E."/>
            <person name="Hollomon J.M."/>
            <person name="Nadeau L.J."/>
            <person name="Nunn H.S."/>
            <person name="Stevenson B.S."/>
            <person name="Bojanowski C.L."/>
            <person name="Crookes-Goodson W.J."/>
        </authorList>
    </citation>
    <scope>NUCLEOTIDE SEQUENCE [LARGE SCALE GENOMIC DNA]</scope>
    <source>
        <strain evidence="2 3">D216</strain>
    </source>
</reference>
<dbReference type="SUPFAM" id="SSF53474">
    <property type="entry name" value="alpha/beta-Hydrolases"/>
    <property type="match status" value="1"/>
</dbReference>
<organism evidence="2 3">
    <name type="scientific">Thyridium curvatum</name>
    <dbReference type="NCBI Taxonomy" id="1093900"/>
    <lineage>
        <taxon>Eukaryota</taxon>
        <taxon>Fungi</taxon>
        <taxon>Dikarya</taxon>
        <taxon>Ascomycota</taxon>
        <taxon>Pezizomycotina</taxon>
        <taxon>Sordariomycetes</taxon>
        <taxon>Sordariomycetidae</taxon>
        <taxon>Thyridiales</taxon>
        <taxon>Thyridiaceae</taxon>
        <taxon>Thyridium</taxon>
    </lineage>
</organism>
<accession>A0A507B8E9</accession>